<evidence type="ECO:0000313" key="4">
    <source>
        <dbReference type="EMBL" id="MDQ0169312.1"/>
    </source>
</evidence>
<proteinExistence type="inferred from homology"/>
<organism evidence="4 5">
    <name type="scientific">Paenibacillus tundrae</name>
    <dbReference type="NCBI Taxonomy" id="528187"/>
    <lineage>
        <taxon>Bacteria</taxon>
        <taxon>Bacillati</taxon>
        <taxon>Bacillota</taxon>
        <taxon>Bacilli</taxon>
        <taxon>Bacillales</taxon>
        <taxon>Paenibacillaceae</taxon>
        <taxon>Paenibacillus</taxon>
    </lineage>
</organism>
<protein>
    <recommendedName>
        <fullName evidence="6">Spore coat protein</fullName>
    </recommendedName>
</protein>
<comment type="caution">
    <text evidence="4">The sequence shown here is derived from an EMBL/GenBank/DDBJ whole genome shotgun (WGS) entry which is preliminary data.</text>
</comment>
<reference evidence="4 5" key="1">
    <citation type="submission" date="2023-07" db="EMBL/GenBank/DDBJ databases">
        <title>Sorghum-associated microbial communities from plants grown in Nebraska, USA.</title>
        <authorList>
            <person name="Schachtman D."/>
        </authorList>
    </citation>
    <scope>NUCLEOTIDE SEQUENCE [LARGE SCALE GENOMIC DNA]</scope>
    <source>
        <strain evidence="4 5">DS1314</strain>
    </source>
</reference>
<dbReference type="EMBL" id="JAUSTI010000002">
    <property type="protein sequence ID" value="MDQ0169312.1"/>
    <property type="molecule type" value="Genomic_DNA"/>
</dbReference>
<dbReference type="PANTHER" id="PTHR39183:SF1">
    <property type="entry name" value="SPORE COAT PROTEIN F-LIKE PROTEIN YHCQ"/>
    <property type="match status" value="1"/>
</dbReference>
<dbReference type="InterPro" id="IPR012851">
    <property type="entry name" value="Spore_coat_CotF-like"/>
</dbReference>
<dbReference type="Gene3D" id="1.20.1260.10">
    <property type="match status" value="1"/>
</dbReference>
<dbReference type="Pfam" id="PF07875">
    <property type="entry name" value="Coat_F"/>
    <property type="match status" value="1"/>
</dbReference>
<keyword evidence="5" id="KW-1185">Reference proteome</keyword>
<comment type="similarity">
    <text evidence="3">Belongs to the CotF family.</text>
</comment>
<gene>
    <name evidence="4" type="ORF">J2T19_000752</name>
</gene>
<dbReference type="PANTHER" id="PTHR39183">
    <property type="entry name" value="SPORE COAT PROTEIN F-LIKE PROTEIN YHCQ"/>
    <property type="match status" value="1"/>
</dbReference>
<sequence length="104" mass="11710">MMSTTMTKEMLVKAIKPMDDLAIATDLLLSAKSAVRTYAIALTEAATPRVRKALRSQLDTAIDTHQKIADYMIKNEMYHPYSIDEQVEHDLEKSDKVLGLVKEV</sequence>
<dbReference type="InterPro" id="IPR012347">
    <property type="entry name" value="Ferritin-like"/>
</dbReference>
<evidence type="ECO:0000313" key="5">
    <source>
        <dbReference type="Proteomes" id="UP001233836"/>
    </source>
</evidence>
<comment type="subcellular location">
    <subcellularLocation>
        <location evidence="2">Spore coat</location>
    </subcellularLocation>
</comment>
<dbReference type="Proteomes" id="UP001233836">
    <property type="component" value="Unassembled WGS sequence"/>
</dbReference>
<evidence type="ECO:0008006" key="6">
    <source>
        <dbReference type="Google" id="ProtNLM"/>
    </source>
</evidence>
<evidence type="ECO:0000256" key="3">
    <source>
        <dbReference type="ARBA" id="ARBA00024344"/>
    </source>
</evidence>
<accession>A0ABT9W7T3</accession>
<evidence type="ECO:0000256" key="1">
    <source>
        <dbReference type="ARBA" id="ARBA00022969"/>
    </source>
</evidence>
<keyword evidence="1" id="KW-0749">Sporulation</keyword>
<evidence type="ECO:0000256" key="2">
    <source>
        <dbReference type="ARBA" id="ARBA00024325"/>
    </source>
</evidence>
<name>A0ABT9W7T3_9BACL</name>